<feature type="region of interest" description="Disordered" evidence="1">
    <location>
        <begin position="97"/>
        <end position="117"/>
    </location>
</feature>
<evidence type="ECO:0000256" key="1">
    <source>
        <dbReference type="SAM" id="MobiDB-lite"/>
    </source>
</evidence>
<evidence type="ECO:0000313" key="3">
    <source>
        <dbReference type="EMBL" id="CAF1389909.1"/>
    </source>
</evidence>
<reference evidence="2" key="1">
    <citation type="submission" date="2021-02" db="EMBL/GenBank/DDBJ databases">
        <authorList>
            <person name="Nowell W R."/>
        </authorList>
    </citation>
    <scope>NUCLEOTIDE SEQUENCE</scope>
</reference>
<accession>A0A814J7P1</accession>
<sequence>MLSNINACDVMGSRACGQKPEKEDRETDPIKYCIASRVYFECVHKKYRGCENKEKYEMAMESIMKGIRKRVDDLLAFCSDKIEDYKFNIVWDSPKQPEAGDSVRSGGSHNRDNVPAKTGISDTLTIQASGPNDICQVKAINDLCQPLMINVKFNPSWNTMNKRGWCQQATTYFRCLKSRLDKCPQQDVQNQFQQLEHYLQSQINFNCPGGVDGCTRQSTDARCKIGVVQPNSSSPIFYLSYFFVQSSGLVILLTIGLERPDIFHSQTSATKIS</sequence>
<organism evidence="2 5">
    <name type="scientific">Adineta steineri</name>
    <dbReference type="NCBI Taxonomy" id="433720"/>
    <lineage>
        <taxon>Eukaryota</taxon>
        <taxon>Metazoa</taxon>
        <taxon>Spiralia</taxon>
        <taxon>Gnathifera</taxon>
        <taxon>Rotifera</taxon>
        <taxon>Eurotatoria</taxon>
        <taxon>Bdelloidea</taxon>
        <taxon>Adinetida</taxon>
        <taxon>Adinetidae</taxon>
        <taxon>Adineta</taxon>
    </lineage>
</organism>
<dbReference type="OrthoDB" id="10024397at2759"/>
<dbReference type="Proteomes" id="UP000663832">
    <property type="component" value="Unassembled WGS sequence"/>
</dbReference>
<dbReference type="EMBL" id="CAJNOM010000359">
    <property type="protein sequence ID" value="CAF1389909.1"/>
    <property type="molecule type" value="Genomic_DNA"/>
</dbReference>
<keyword evidence="4" id="KW-1185">Reference proteome</keyword>
<protein>
    <submittedName>
        <fullName evidence="2">Uncharacterized protein</fullName>
    </submittedName>
</protein>
<comment type="caution">
    <text evidence="2">The sequence shown here is derived from an EMBL/GenBank/DDBJ whole genome shotgun (WGS) entry which is preliminary data.</text>
</comment>
<evidence type="ECO:0000313" key="4">
    <source>
        <dbReference type="Proteomes" id="UP000663832"/>
    </source>
</evidence>
<evidence type="ECO:0000313" key="5">
    <source>
        <dbReference type="Proteomes" id="UP000663877"/>
    </source>
</evidence>
<evidence type="ECO:0000313" key="2">
    <source>
        <dbReference type="EMBL" id="CAF1033651.1"/>
    </source>
</evidence>
<name>A0A814J7P1_9BILA</name>
<dbReference type="EMBL" id="CAJNOI010000087">
    <property type="protein sequence ID" value="CAF1033651.1"/>
    <property type="molecule type" value="Genomic_DNA"/>
</dbReference>
<dbReference type="Proteomes" id="UP000663877">
    <property type="component" value="Unassembled WGS sequence"/>
</dbReference>
<gene>
    <name evidence="2" type="ORF">BJG266_LOCUS17673</name>
    <name evidence="3" type="ORF">QVE165_LOCUS36151</name>
</gene>
<proteinExistence type="predicted"/>
<dbReference type="AlphaFoldDB" id="A0A814J7P1"/>